<dbReference type="InterPro" id="IPR016181">
    <property type="entry name" value="Acyl_CoA_acyltransferase"/>
</dbReference>
<proteinExistence type="inferred from homology"/>
<evidence type="ECO:0000313" key="5">
    <source>
        <dbReference type="EMBL" id="RLP83944.1"/>
    </source>
</evidence>
<feature type="domain" description="N-acetyltransferase" evidence="4">
    <location>
        <begin position="41"/>
        <end position="209"/>
    </location>
</feature>
<keyword evidence="1 5" id="KW-0808">Transferase</keyword>
<dbReference type="PROSITE" id="PS51186">
    <property type="entry name" value="GNAT"/>
    <property type="match status" value="1"/>
</dbReference>
<evidence type="ECO:0000256" key="2">
    <source>
        <dbReference type="ARBA" id="ARBA00023315"/>
    </source>
</evidence>
<dbReference type="PANTHER" id="PTHR43792">
    <property type="entry name" value="GNAT FAMILY, PUTATIVE (AFU_ORTHOLOGUE AFUA_3G00765)-RELATED-RELATED"/>
    <property type="match status" value="1"/>
</dbReference>
<dbReference type="Gene3D" id="3.40.630.30">
    <property type="match status" value="1"/>
</dbReference>
<dbReference type="SUPFAM" id="SSF55729">
    <property type="entry name" value="Acyl-CoA N-acyltransferases (Nat)"/>
    <property type="match status" value="1"/>
</dbReference>
<dbReference type="EMBL" id="RCUY01000002">
    <property type="protein sequence ID" value="RLP83944.1"/>
    <property type="molecule type" value="Genomic_DNA"/>
</dbReference>
<dbReference type="PANTHER" id="PTHR43792:SF8">
    <property type="entry name" value="[RIBOSOMAL PROTEIN US5]-ALANINE N-ACETYLTRANSFERASE"/>
    <property type="match status" value="1"/>
</dbReference>
<organism evidence="5 6">
    <name type="scientific">Mycetocola lacteus</name>
    <dbReference type="NCBI Taxonomy" id="76637"/>
    <lineage>
        <taxon>Bacteria</taxon>
        <taxon>Bacillati</taxon>
        <taxon>Actinomycetota</taxon>
        <taxon>Actinomycetes</taxon>
        <taxon>Micrococcales</taxon>
        <taxon>Microbacteriaceae</taxon>
        <taxon>Mycetocola</taxon>
    </lineage>
</organism>
<accession>A0A3L7AUT5</accession>
<gene>
    <name evidence="5" type="ORF">D9V34_03855</name>
</gene>
<dbReference type="OrthoDB" id="5242221at2"/>
<dbReference type="InterPro" id="IPR051531">
    <property type="entry name" value="N-acetyltransferase"/>
</dbReference>
<evidence type="ECO:0000259" key="4">
    <source>
        <dbReference type="PROSITE" id="PS51186"/>
    </source>
</evidence>
<protein>
    <submittedName>
        <fullName evidence="5">N-acetyltransferase</fullName>
    </submittedName>
</protein>
<comment type="caution">
    <text evidence="5">The sequence shown here is derived from an EMBL/GenBank/DDBJ whole genome shotgun (WGS) entry which is preliminary data.</text>
</comment>
<keyword evidence="6" id="KW-1185">Reference proteome</keyword>
<dbReference type="Proteomes" id="UP000269438">
    <property type="component" value="Unassembled WGS sequence"/>
</dbReference>
<evidence type="ECO:0000256" key="1">
    <source>
        <dbReference type="ARBA" id="ARBA00022679"/>
    </source>
</evidence>
<dbReference type="InterPro" id="IPR000182">
    <property type="entry name" value="GNAT_dom"/>
</dbReference>
<sequence>MFRIANDWRVRGHRCTSYARVAWGIVYGEAVIAPLPLPAGILLRDLREGDEEALAAAYVRNRAHLEPWDPTRSEDFYTAALHRADIRRQLATREAGTTYPVVLTRGSEIVGRSALTGITRGVFQNAALGYWVDERLTGRGVATALVAHMLTLAREHLGLHRVEAGTLVHNVASQRVLERNGFTRIGLAPGYLRIAGEWQDHVLFQRILD</sequence>
<keyword evidence="2" id="KW-0012">Acyltransferase</keyword>
<reference evidence="5 6" key="1">
    <citation type="submission" date="2018-10" db="EMBL/GenBank/DDBJ databases">
        <authorList>
            <person name="Li J."/>
        </authorList>
    </citation>
    <scope>NUCLEOTIDE SEQUENCE [LARGE SCALE GENOMIC DNA]</scope>
    <source>
        <strain evidence="5 6">JCM 11654</strain>
    </source>
</reference>
<evidence type="ECO:0000256" key="3">
    <source>
        <dbReference type="ARBA" id="ARBA00038502"/>
    </source>
</evidence>
<comment type="similarity">
    <text evidence="3">Belongs to the acetyltransferase family. RimJ subfamily.</text>
</comment>
<dbReference type="GO" id="GO:0005737">
    <property type="term" value="C:cytoplasm"/>
    <property type="evidence" value="ECO:0007669"/>
    <property type="project" value="TreeGrafter"/>
</dbReference>
<evidence type="ECO:0000313" key="6">
    <source>
        <dbReference type="Proteomes" id="UP000269438"/>
    </source>
</evidence>
<dbReference type="Pfam" id="PF13302">
    <property type="entry name" value="Acetyltransf_3"/>
    <property type="match status" value="1"/>
</dbReference>
<dbReference type="GO" id="GO:0008999">
    <property type="term" value="F:protein-N-terminal-alanine acetyltransferase activity"/>
    <property type="evidence" value="ECO:0007669"/>
    <property type="project" value="TreeGrafter"/>
</dbReference>
<dbReference type="AlphaFoldDB" id="A0A3L7AUT5"/>
<name>A0A3L7AUT5_9MICO</name>